<accession>A0A842JA49</accession>
<comment type="caution">
    <text evidence="1">The sequence shown here is derived from an EMBL/GenBank/DDBJ whole genome shotgun (WGS) entry which is preliminary data.</text>
</comment>
<dbReference type="Proteomes" id="UP000552683">
    <property type="component" value="Unassembled WGS sequence"/>
</dbReference>
<organism evidence="1 2">
    <name type="scientific">Campylobacter massiliensis</name>
    <dbReference type="NCBI Taxonomy" id="2762557"/>
    <lineage>
        <taxon>Bacteria</taxon>
        <taxon>Pseudomonadati</taxon>
        <taxon>Campylobacterota</taxon>
        <taxon>Epsilonproteobacteria</taxon>
        <taxon>Campylobacterales</taxon>
        <taxon>Campylobacteraceae</taxon>
        <taxon>Campylobacter</taxon>
    </lineage>
</organism>
<dbReference type="EMBL" id="JACLZK010000001">
    <property type="protein sequence ID" value="MBC2881994.1"/>
    <property type="molecule type" value="Genomic_DNA"/>
</dbReference>
<dbReference type="RefSeq" id="WP_185897687.1">
    <property type="nucleotide sequence ID" value="NZ_JACLZK010000001.1"/>
</dbReference>
<name>A0A842JA49_9BACT</name>
<protein>
    <submittedName>
        <fullName evidence="1">Chemotaxis protein</fullName>
    </submittedName>
</protein>
<dbReference type="AlphaFoldDB" id="A0A842JA49"/>
<evidence type="ECO:0000313" key="2">
    <source>
        <dbReference type="Proteomes" id="UP000552683"/>
    </source>
</evidence>
<sequence length="82" mass="9527">MGESVNNLLQKSDELIVNMVKEAGELVKNFIEMSKNDPRFKDYYRDFTGVGVQIFKIHEKLHVDFTELKECEGIKALKEYKG</sequence>
<gene>
    <name evidence="1" type="ORF">H7R39_01645</name>
</gene>
<reference evidence="1 2" key="1">
    <citation type="submission" date="2020-08" db="EMBL/GenBank/DDBJ databases">
        <title>Complete genome and description of Campylobacter massiliensis Marseille-Q3452 sp. nov.</title>
        <authorList>
            <person name="Antezack A."/>
        </authorList>
    </citation>
    <scope>NUCLEOTIDE SEQUENCE [LARGE SCALE GENOMIC DNA]</scope>
    <source>
        <strain evidence="1 2">Marseille-Q3452</strain>
    </source>
</reference>
<proteinExistence type="predicted"/>
<keyword evidence="2" id="KW-1185">Reference proteome</keyword>
<evidence type="ECO:0000313" key="1">
    <source>
        <dbReference type="EMBL" id="MBC2881994.1"/>
    </source>
</evidence>